<dbReference type="GO" id="GO:0004674">
    <property type="term" value="F:protein serine/threonine kinase activity"/>
    <property type="evidence" value="ECO:0007669"/>
    <property type="project" value="InterPro"/>
</dbReference>
<evidence type="ECO:0000259" key="5">
    <source>
        <dbReference type="PROSITE" id="PS50011"/>
    </source>
</evidence>
<protein>
    <recommendedName>
        <fullName evidence="5">Protein kinase domain-containing protein</fullName>
    </recommendedName>
</protein>
<dbReference type="InterPro" id="IPR045269">
    <property type="entry name" value="Atg1-like"/>
</dbReference>
<dbReference type="OrthoDB" id="10252171at2759"/>
<dbReference type="PROSITE" id="PS00107">
    <property type="entry name" value="PROTEIN_KINASE_ATP"/>
    <property type="match status" value="1"/>
</dbReference>
<dbReference type="SUPFAM" id="SSF56112">
    <property type="entry name" value="Protein kinase-like (PK-like)"/>
    <property type="match status" value="1"/>
</dbReference>
<evidence type="ECO:0000313" key="6">
    <source>
        <dbReference type="EMBL" id="TKR64850.1"/>
    </source>
</evidence>
<comment type="caution">
    <text evidence="6">The sequence shown here is derived from an EMBL/GenBank/DDBJ whole genome shotgun (WGS) entry which is preliminary data.</text>
</comment>
<organism evidence="6 7">
    <name type="scientific">Steinernema carpocapsae</name>
    <name type="common">Entomopathogenic nematode</name>
    <dbReference type="NCBI Taxonomy" id="34508"/>
    <lineage>
        <taxon>Eukaryota</taxon>
        <taxon>Metazoa</taxon>
        <taxon>Ecdysozoa</taxon>
        <taxon>Nematoda</taxon>
        <taxon>Chromadorea</taxon>
        <taxon>Rhabditida</taxon>
        <taxon>Tylenchina</taxon>
        <taxon>Panagrolaimomorpha</taxon>
        <taxon>Strongyloidoidea</taxon>
        <taxon>Steinernematidae</taxon>
        <taxon>Steinernema</taxon>
    </lineage>
</organism>
<feature type="region of interest" description="Disordered" evidence="4">
    <location>
        <begin position="579"/>
        <end position="598"/>
    </location>
</feature>
<dbReference type="GO" id="GO:0006914">
    <property type="term" value="P:autophagy"/>
    <property type="evidence" value="ECO:0007669"/>
    <property type="project" value="UniProtKB-ARBA"/>
</dbReference>
<feature type="binding site" evidence="3">
    <location>
        <position position="58"/>
    </location>
    <ligand>
        <name>ATP</name>
        <dbReference type="ChEBI" id="CHEBI:30616"/>
    </ligand>
</feature>
<dbReference type="SMART" id="SM00220">
    <property type="entry name" value="S_TKc"/>
    <property type="match status" value="1"/>
</dbReference>
<dbReference type="STRING" id="34508.A0A4U5M7G8"/>
<gene>
    <name evidence="6" type="ORF">L596_025327</name>
</gene>
<keyword evidence="2 3" id="KW-0067">ATP-binding</keyword>
<dbReference type="GO" id="GO:0005737">
    <property type="term" value="C:cytoplasm"/>
    <property type="evidence" value="ECO:0007669"/>
    <property type="project" value="TreeGrafter"/>
</dbReference>
<dbReference type="GO" id="GO:0010506">
    <property type="term" value="P:regulation of autophagy"/>
    <property type="evidence" value="ECO:0007669"/>
    <property type="project" value="InterPro"/>
</dbReference>
<dbReference type="Gene3D" id="1.10.510.10">
    <property type="entry name" value="Transferase(Phosphotransferase) domain 1"/>
    <property type="match status" value="1"/>
</dbReference>
<dbReference type="Proteomes" id="UP000298663">
    <property type="component" value="Unassembled WGS sequence"/>
</dbReference>
<feature type="domain" description="Protein kinase" evidence="5">
    <location>
        <begin position="27"/>
        <end position="296"/>
    </location>
</feature>
<dbReference type="InterPro" id="IPR017441">
    <property type="entry name" value="Protein_kinase_ATP_BS"/>
</dbReference>
<dbReference type="Pfam" id="PF00069">
    <property type="entry name" value="Pkinase"/>
    <property type="match status" value="1"/>
</dbReference>
<dbReference type="PROSITE" id="PS00108">
    <property type="entry name" value="PROTEIN_KINASE_ST"/>
    <property type="match status" value="1"/>
</dbReference>
<dbReference type="EMBL" id="AZBU02000009">
    <property type="protein sequence ID" value="TKR64850.1"/>
    <property type="molecule type" value="Genomic_DNA"/>
</dbReference>
<evidence type="ECO:0000256" key="2">
    <source>
        <dbReference type="ARBA" id="ARBA00022840"/>
    </source>
</evidence>
<keyword evidence="7" id="KW-1185">Reference proteome</keyword>
<dbReference type="GO" id="GO:0005524">
    <property type="term" value="F:ATP binding"/>
    <property type="evidence" value="ECO:0007669"/>
    <property type="project" value="UniProtKB-UniRule"/>
</dbReference>
<dbReference type="PANTHER" id="PTHR24348">
    <property type="entry name" value="SERINE/THREONINE-PROTEIN KINASE UNC-51-RELATED"/>
    <property type="match status" value="1"/>
</dbReference>
<name>A0A4U5M7G8_STECR</name>
<keyword evidence="1 3" id="KW-0547">Nucleotide-binding</keyword>
<proteinExistence type="predicted"/>
<sequence>MFRQQQASHRSSVSSPTAQKLTEDVFLQPSEHIGKGSFSFVFKGQMRTQNGFEPVAIKRFNLTTSDPELCQKEISVLKKLNSIDCKNLVKYHTEVTRDSHLYLVLEYCNYGDLWTHLNRCGKFHFRHIQHFLKQICSALRVLHDNDIMHRDLKPQNMMLHCEGQVQKWEQLTVKLCDFGFAGVLSEQQMCYSVCGSPVYMAPEVMFASDNSLDYSGYGPQADLYSLGVTIFQLATNDFPFPVRHQRPADLMNFHRTSEITKKTEKHPDLDNLLKGLLRRDMRERITLVQMQRHPFLTTIYPPTTPASPKWTPTKRTSEEEESKCYGWYNNEKREKQRQKNLRQAASCSPQPERPCEVLYRQIKPGDPFEDLPAACRKLPSTPVPVPRGHSRRRDVSKDSSLFGSILGSVHYHASGIFGSILPKPRVRHEVGDSSRFAQLDVQDGDDDFVVICEKEKEKPKPKPVYRYERIATTRCPDSIEQHMNSRKSGLREETKKDHIEVKTMSPETTTKKLKSLESSREMTPNELMAMTQLTDEMFQTAYPDERIDEDEIDDENGITDLSEDIFASCCERSMTSLASVEERPLRTPKQRTNSAASIDSGVSMGSVESLSLIPVNKVDQFVEQLWDNRYEGKRETFGSISDPNLANLLRMINPVLEYEAGIQRCKPFEGDFFIGIEAILKSHKLIQVQAIHKSDSDAEIFRNAAILFAQSLQQAGNDREQWAKLLHILEILEKFSSHEVLRRGFRTMYEKISERNAPLMLN</sequence>
<evidence type="ECO:0000313" key="7">
    <source>
        <dbReference type="Proteomes" id="UP000298663"/>
    </source>
</evidence>
<reference evidence="6 7" key="1">
    <citation type="journal article" date="2015" name="Genome Biol.">
        <title>Comparative genomics of Steinernema reveals deeply conserved gene regulatory networks.</title>
        <authorList>
            <person name="Dillman A.R."/>
            <person name="Macchietto M."/>
            <person name="Porter C.F."/>
            <person name="Rogers A."/>
            <person name="Williams B."/>
            <person name="Antoshechkin I."/>
            <person name="Lee M.M."/>
            <person name="Goodwin Z."/>
            <person name="Lu X."/>
            <person name="Lewis E.E."/>
            <person name="Goodrich-Blair H."/>
            <person name="Stock S.P."/>
            <person name="Adams B.J."/>
            <person name="Sternberg P.W."/>
            <person name="Mortazavi A."/>
        </authorList>
    </citation>
    <scope>NUCLEOTIDE SEQUENCE [LARGE SCALE GENOMIC DNA]</scope>
    <source>
        <strain evidence="6 7">ALL</strain>
    </source>
</reference>
<evidence type="ECO:0000256" key="1">
    <source>
        <dbReference type="ARBA" id="ARBA00022741"/>
    </source>
</evidence>
<dbReference type="InterPro" id="IPR011009">
    <property type="entry name" value="Kinase-like_dom_sf"/>
</dbReference>
<dbReference type="PANTHER" id="PTHR24348:SF68">
    <property type="entry name" value="SERINE_THREONINE-PROTEIN KINASE ATG1C"/>
    <property type="match status" value="1"/>
</dbReference>
<evidence type="ECO:0000256" key="4">
    <source>
        <dbReference type="SAM" id="MobiDB-lite"/>
    </source>
</evidence>
<accession>A0A4U5M7G8</accession>
<dbReference type="PROSITE" id="PS50011">
    <property type="entry name" value="PROTEIN_KINASE_DOM"/>
    <property type="match status" value="1"/>
</dbReference>
<reference evidence="6 7" key="2">
    <citation type="journal article" date="2019" name="G3 (Bethesda)">
        <title>Hybrid Assembly of the Genome of the Entomopathogenic Nematode Steinernema carpocapsae Identifies the X-Chromosome.</title>
        <authorList>
            <person name="Serra L."/>
            <person name="Macchietto M."/>
            <person name="Macias-Munoz A."/>
            <person name="McGill C.J."/>
            <person name="Rodriguez I.M."/>
            <person name="Rodriguez B."/>
            <person name="Murad R."/>
            <person name="Mortazavi A."/>
        </authorList>
    </citation>
    <scope>NUCLEOTIDE SEQUENCE [LARGE SCALE GENOMIC DNA]</scope>
    <source>
        <strain evidence="6 7">ALL</strain>
    </source>
</reference>
<dbReference type="InterPro" id="IPR000719">
    <property type="entry name" value="Prot_kinase_dom"/>
</dbReference>
<evidence type="ECO:0000256" key="3">
    <source>
        <dbReference type="PROSITE-ProRule" id="PRU10141"/>
    </source>
</evidence>
<dbReference type="InterPro" id="IPR008271">
    <property type="entry name" value="Ser/Thr_kinase_AS"/>
</dbReference>
<dbReference type="AlphaFoldDB" id="A0A4U5M7G8"/>